<name>T0QVG6_SAPDV</name>
<proteinExistence type="predicted"/>
<dbReference type="EMBL" id="JH767133">
    <property type="protein sequence ID" value="EQC42224.1"/>
    <property type="molecule type" value="Genomic_DNA"/>
</dbReference>
<accession>T0QVG6</accession>
<sequence>MASPWIWRSDAADADVSDWLDAVVDELRPHQRDELQRIMTHQPASTRLKVWALVGSKVDASGYLHDVLRVHHYLALHMSSSSTEYATLLALYASFGDDDDRRSMESLLTETLHLSLMGRVLSRHSLAKQRVLLTFMHDAFAWRPFLDWLGADPRVEHAVRTYLVSLPDDDLFSLWLRILVHLAPSDRLPWRMCSKATARCRRSSSIGSWH</sequence>
<reference evidence="1 2" key="1">
    <citation type="submission" date="2012-04" db="EMBL/GenBank/DDBJ databases">
        <title>The Genome Sequence of Saprolegnia declina VS20.</title>
        <authorList>
            <consortium name="The Broad Institute Genome Sequencing Platform"/>
            <person name="Russ C."/>
            <person name="Nusbaum C."/>
            <person name="Tyler B."/>
            <person name="van West P."/>
            <person name="Dieguez-Uribeondo J."/>
            <person name="de Bruijn I."/>
            <person name="Tripathy S."/>
            <person name="Jiang R."/>
            <person name="Young S.K."/>
            <person name="Zeng Q."/>
            <person name="Gargeya S."/>
            <person name="Fitzgerald M."/>
            <person name="Haas B."/>
            <person name="Abouelleil A."/>
            <person name="Alvarado L."/>
            <person name="Arachchi H.M."/>
            <person name="Berlin A."/>
            <person name="Chapman S.B."/>
            <person name="Goldberg J."/>
            <person name="Griggs A."/>
            <person name="Gujja S."/>
            <person name="Hansen M."/>
            <person name="Howarth C."/>
            <person name="Imamovic A."/>
            <person name="Larimer J."/>
            <person name="McCowen C."/>
            <person name="Montmayeur A."/>
            <person name="Murphy C."/>
            <person name="Neiman D."/>
            <person name="Pearson M."/>
            <person name="Priest M."/>
            <person name="Roberts A."/>
            <person name="Saif S."/>
            <person name="Shea T."/>
            <person name="Sisk P."/>
            <person name="Sykes S."/>
            <person name="Wortman J."/>
            <person name="Nusbaum C."/>
            <person name="Birren B."/>
        </authorList>
    </citation>
    <scope>NUCLEOTIDE SEQUENCE [LARGE SCALE GENOMIC DNA]</scope>
    <source>
        <strain evidence="1 2">VS20</strain>
    </source>
</reference>
<dbReference type="InParanoid" id="T0QVG6"/>
<dbReference type="RefSeq" id="XP_008604793.1">
    <property type="nucleotide sequence ID" value="XM_008606571.1"/>
</dbReference>
<organism evidence="1 2">
    <name type="scientific">Saprolegnia diclina (strain VS20)</name>
    <dbReference type="NCBI Taxonomy" id="1156394"/>
    <lineage>
        <taxon>Eukaryota</taxon>
        <taxon>Sar</taxon>
        <taxon>Stramenopiles</taxon>
        <taxon>Oomycota</taxon>
        <taxon>Saprolegniomycetes</taxon>
        <taxon>Saprolegniales</taxon>
        <taxon>Saprolegniaceae</taxon>
        <taxon>Saprolegnia</taxon>
    </lineage>
</organism>
<keyword evidence="2" id="KW-1185">Reference proteome</keyword>
<dbReference type="VEuPathDB" id="FungiDB:SDRG_01061"/>
<dbReference type="AlphaFoldDB" id="T0QVG6"/>
<gene>
    <name evidence="1" type="ORF">SDRG_01061</name>
</gene>
<dbReference type="GeneID" id="19941788"/>
<dbReference type="Proteomes" id="UP000030762">
    <property type="component" value="Unassembled WGS sequence"/>
</dbReference>
<evidence type="ECO:0000313" key="2">
    <source>
        <dbReference type="Proteomes" id="UP000030762"/>
    </source>
</evidence>
<protein>
    <submittedName>
        <fullName evidence="1">Uncharacterized protein</fullName>
    </submittedName>
</protein>
<evidence type="ECO:0000313" key="1">
    <source>
        <dbReference type="EMBL" id="EQC42224.1"/>
    </source>
</evidence>